<dbReference type="AlphaFoldDB" id="A0A1M7DZP3"/>
<dbReference type="Gene3D" id="3.40.50.150">
    <property type="entry name" value="Vaccinia Virus protein VP39"/>
    <property type="match status" value="1"/>
</dbReference>
<keyword evidence="1 4" id="KW-0489">Methyltransferase</keyword>
<dbReference type="InterPro" id="IPR029063">
    <property type="entry name" value="SAM-dependent_MTases_sf"/>
</dbReference>
<dbReference type="PANTHER" id="PTHR13090">
    <property type="entry name" value="ARGININE-HYDROXYLASE NDUFAF5, MITOCHONDRIAL"/>
    <property type="match status" value="1"/>
</dbReference>
<keyword evidence="5" id="KW-1185">Reference proteome</keyword>
<evidence type="ECO:0000256" key="1">
    <source>
        <dbReference type="ARBA" id="ARBA00022603"/>
    </source>
</evidence>
<dbReference type="InterPro" id="IPR013216">
    <property type="entry name" value="Methyltransf_11"/>
</dbReference>
<dbReference type="RefSeq" id="WP_073035044.1">
    <property type="nucleotide sequence ID" value="NZ_BMLR01000006.1"/>
</dbReference>
<dbReference type="Proteomes" id="UP000183974">
    <property type="component" value="Unassembled WGS sequence"/>
</dbReference>
<evidence type="ECO:0000313" key="4">
    <source>
        <dbReference type="EMBL" id="SHL84981.1"/>
    </source>
</evidence>
<dbReference type="OrthoDB" id="9793723at2"/>
<evidence type="ECO:0000313" key="5">
    <source>
        <dbReference type="Proteomes" id="UP000183974"/>
    </source>
</evidence>
<accession>A0A1M7DZP3</accession>
<proteinExistence type="predicted"/>
<name>A0A1M7DZP3_9RHOB</name>
<organism evidence="4 5">
    <name type="scientific">Roseovarius pacificus</name>
    <dbReference type="NCBI Taxonomy" id="337701"/>
    <lineage>
        <taxon>Bacteria</taxon>
        <taxon>Pseudomonadati</taxon>
        <taxon>Pseudomonadota</taxon>
        <taxon>Alphaproteobacteria</taxon>
        <taxon>Rhodobacterales</taxon>
        <taxon>Roseobacteraceae</taxon>
        <taxon>Roseovarius</taxon>
    </lineage>
</organism>
<evidence type="ECO:0000259" key="3">
    <source>
        <dbReference type="Pfam" id="PF08241"/>
    </source>
</evidence>
<dbReference type="SUPFAM" id="SSF53335">
    <property type="entry name" value="S-adenosyl-L-methionine-dependent methyltransferases"/>
    <property type="match status" value="1"/>
</dbReference>
<reference evidence="4 5" key="1">
    <citation type="submission" date="2016-11" db="EMBL/GenBank/DDBJ databases">
        <authorList>
            <person name="Jaros S."/>
            <person name="Januszkiewicz K."/>
            <person name="Wedrychowicz H."/>
        </authorList>
    </citation>
    <scope>NUCLEOTIDE SEQUENCE [LARGE SCALE GENOMIC DNA]</scope>
    <source>
        <strain evidence="4 5">DSM 29589</strain>
    </source>
</reference>
<dbReference type="EMBL" id="FRBR01000006">
    <property type="protein sequence ID" value="SHL84981.1"/>
    <property type="molecule type" value="Genomic_DNA"/>
</dbReference>
<sequence length="271" mass="29953">MTSQLTDRAALIRNRQRALHDPALFLHEMAADDIQDRLSLVNKTFTDKAVITGFPDFWRSRFPDATCSKDTEQLQLAEHSQDLVIHAMCLHWASDPVGQLVQSRRALRPDGLFLGIFFGGETLHELRRSLAQAEADITGGLSQRVVPMGEIRDLGALLQRAGFALPVADSLPLTVTYASALDLMRDLRAMGESNALDGRQRKISRRDVLMRACTIYAENFADDEGRIPATFELMVLTGWSPDESQPKPLRPGSAAARLADALGTKETALKD</sequence>
<protein>
    <submittedName>
        <fullName evidence="4">Methyltransferase domain-containing protein</fullName>
    </submittedName>
</protein>
<dbReference type="GO" id="GO:0008757">
    <property type="term" value="F:S-adenosylmethionine-dependent methyltransferase activity"/>
    <property type="evidence" value="ECO:0007669"/>
    <property type="project" value="InterPro"/>
</dbReference>
<gene>
    <name evidence="4" type="ORF">SAMN05444398_106124</name>
</gene>
<dbReference type="PANTHER" id="PTHR13090:SF1">
    <property type="entry name" value="ARGININE-HYDROXYLASE NDUFAF5, MITOCHONDRIAL"/>
    <property type="match status" value="1"/>
</dbReference>
<dbReference type="STRING" id="337701.SAMN05444398_106124"/>
<keyword evidence="2 4" id="KW-0808">Transferase</keyword>
<evidence type="ECO:0000256" key="2">
    <source>
        <dbReference type="ARBA" id="ARBA00022679"/>
    </source>
</evidence>
<dbReference type="InterPro" id="IPR050602">
    <property type="entry name" value="Malonyl-ACP_OMT"/>
</dbReference>
<dbReference type="Pfam" id="PF08241">
    <property type="entry name" value="Methyltransf_11"/>
    <property type="match status" value="1"/>
</dbReference>
<dbReference type="GO" id="GO:0032259">
    <property type="term" value="P:methylation"/>
    <property type="evidence" value="ECO:0007669"/>
    <property type="project" value="UniProtKB-KW"/>
</dbReference>
<feature type="domain" description="Methyltransferase type 11" evidence="3">
    <location>
        <begin position="67"/>
        <end position="114"/>
    </location>
</feature>